<dbReference type="PATRIC" id="fig|745776.4.peg.3899"/>
<keyword evidence="1" id="KW-0614">Plasmid</keyword>
<evidence type="ECO:0000313" key="1">
    <source>
        <dbReference type="EMBL" id="AFD27926.1"/>
    </source>
</evidence>
<dbReference type="OrthoDB" id="9836508at2"/>
<evidence type="ECO:0000313" key="2">
    <source>
        <dbReference type="Proteomes" id="UP000007575"/>
    </source>
</evidence>
<accession>H8H329</accession>
<dbReference type="HOGENOM" id="CLU_2463958_0_0_0"/>
<keyword evidence="2" id="KW-1185">Reference proteome</keyword>
<sequence length="88" mass="10276">MTLFLPPPPHLPQDSADPTEFWTRLAERTTQFPFLGSRLLPHDQTRLGLTPERFARLRLCLIPRTKDERHALEQHFHLPPDSLQEKGN</sequence>
<reference evidence="1 2" key="1">
    <citation type="journal article" date="2012" name="PLoS ONE">
        <title>Genome sequence and transcriptome analysis of the radioresistant bacterium Deinococcus gobiensis: insights into the extreme environmental adaptations.</title>
        <authorList>
            <person name="Yuan M."/>
            <person name="Chen M."/>
            <person name="Zhang W."/>
            <person name="Lu W."/>
            <person name="Wang J."/>
            <person name="Yang M."/>
            <person name="Zhao P."/>
            <person name="Tang R."/>
            <person name="Li X."/>
            <person name="Hao Y."/>
            <person name="Zhou Z."/>
            <person name="Zhan Y."/>
            <person name="Yu H."/>
            <person name="Teng C."/>
            <person name="Yan Y."/>
            <person name="Ping S."/>
            <person name="Wang Y."/>
            <person name="Lin M."/>
        </authorList>
    </citation>
    <scope>NUCLEOTIDE SEQUENCE [LARGE SCALE GENOMIC DNA]</scope>
    <source>
        <strain evidence="2">DSM 21396 / JCM 16679 / CGMCC 1.7299 / I-0</strain>
        <plasmid evidence="1">P3</plasmid>
    </source>
</reference>
<dbReference type="EMBL" id="CP002194">
    <property type="protein sequence ID" value="AFD27926.1"/>
    <property type="molecule type" value="Genomic_DNA"/>
</dbReference>
<proteinExistence type="predicted"/>
<dbReference type="KEGG" id="dgo:DGo_PC0134"/>
<protein>
    <submittedName>
        <fullName evidence="1">Uncharacterized protein</fullName>
    </submittedName>
</protein>
<dbReference type="RefSeq" id="WP_014682836.1">
    <property type="nucleotide sequence ID" value="NC_017771.1"/>
</dbReference>
<geneLocation type="plasmid" evidence="1 2">
    <name>P3</name>
</geneLocation>
<dbReference type="Proteomes" id="UP000007575">
    <property type="component" value="Plasmid P3"/>
</dbReference>
<gene>
    <name evidence="1" type="ordered locus">DGo_PC0134</name>
</gene>
<name>H8H329_DEIGI</name>
<organism evidence="1 2">
    <name type="scientific">Deinococcus gobiensis (strain DSM 21396 / JCM 16679 / CGMCC 1.7299 / I-0)</name>
    <dbReference type="NCBI Taxonomy" id="745776"/>
    <lineage>
        <taxon>Bacteria</taxon>
        <taxon>Thermotogati</taxon>
        <taxon>Deinococcota</taxon>
        <taxon>Deinococci</taxon>
        <taxon>Deinococcales</taxon>
        <taxon>Deinococcaceae</taxon>
        <taxon>Deinococcus</taxon>
    </lineage>
</organism>
<dbReference type="AlphaFoldDB" id="H8H329"/>